<proteinExistence type="predicted"/>
<organism evidence="1 2">
    <name type="scientific">Antarcticimicrobium luteum</name>
    <dbReference type="NCBI Taxonomy" id="2547397"/>
    <lineage>
        <taxon>Bacteria</taxon>
        <taxon>Pseudomonadati</taxon>
        <taxon>Pseudomonadota</taxon>
        <taxon>Alphaproteobacteria</taxon>
        <taxon>Rhodobacterales</taxon>
        <taxon>Paracoccaceae</taxon>
        <taxon>Antarcticimicrobium</taxon>
    </lineage>
</organism>
<dbReference type="RefSeq" id="WP_133358113.1">
    <property type="nucleotide sequence ID" value="NZ_SMUV01000041.1"/>
</dbReference>
<dbReference type="Proteomes" id="UP000295301">
    <property type="component" value="Unassembled WGS sequence"/>
</dbReference>
<dbReference type="Pfam" id="PF02620">
    <property type="entry name" value="YceD"/>
    <property type="match status" value="1"/>
</dbReference>
<dbReference type="OrthoDB" id="8443793at2"/>
<dbReference type="InterPro" id="IPR003772">
    <property type="entry name" value="YceD"/>
</dbReference>
<protein>
    <submittedName>
        <fullName evidence="1">DUF177 domain-containing protein</fullName>
    </submittedName>
</protein>
<evidence type="ECO:0000313" key="1">
    <source>
        <dbReference type="EMBL" id="TDK51968.1"/>
    </source>
</evidence>
<sequence length="180" mass="19271">MTDTPALRVAELPQNAPTPFDLSPDAGARAALAGELGLSALRKLRFTGRIVAHGARDWLLEGHLGATVVQPCVVTLDPVTTRIESDVRRLFLAEMPEDHDEAPEVEMPDDDTIEALGAWIDPAAVMAEALALALPLYPRKADADLGEAVFTAPGKMPMRDEDARPFAGLAGLRNTLKQGK</sequence>
<keyword evidence="2" id="KW-1185">Reference proteome</keyword>
<dbReference type="AlphaFoldDB" id="A0A4R5VHT5"/>
<dbReference type="EMBL" id="SMUV01000041">
    <property type="protein sequence ID" value="TDK51968.1"/>
    <property type="molecule type" value="Genomic_DNA"/>
</dbReference>
<comment type="caution">
    <text evidence="1">The sequence shown here is derived from an EMBL/GenBank/DDBJ whole genome shotgun (WGS) entry which is preliminary data.</text>
</comment>
<evidence type="ECO:0000313" key="2">
    <source>
        <dbReference type="Proteomes" id="UP000295301"/>
    </source>
</evidence>
<name>A0A4R5VHT5_9RHOB</name>
<gene>
    <name evidence="1" type="ORF">E1832_02235</name>
</gene>
<accession>A0A4R5VHT5</accession>
<reference evidence="1 2" key="1">
    <citation type="submission" date="2019-03" db="EMBL/GenBank/DDBJ databases">
        <title>Ruegeria lutea sp. nov., a novel strain, isolated from marine sediment, the Masan Bay, South Korea.</title>
        <authorList>
            <person name="Kim J."/>
            <person name="Kim D.-Y."/>
            <person name="Lee S.-S."/>
        </authorList>
    </citation>
    <scope>NUCLEOTIDE SEQUENCE [LARGE SCALE GENOMIC DNA]</scope>
    <source>
        <strain evidence="1 2">318-1</strain>
    </source>
</reference>